<reference evidence="1 2" key="1">
    <citation type="journal article" date="2015" name="Nature">
        <title>rRNA introns, odd ribosomes, and small enigmatic genomes across a large radiation of phyla.</title>
        <authorList>
            <person name="Brown C.T."/>
            <person name="Hug L.A."/>
            <person name="Thomas B.C."/>
            <person name="Sharon I."/>
            <person name="Castelle C.J."/>
            <person name="Singh A."/>
            <person name="Wilkins M.J."/>
            <person name="Williams K.H."/>
            <person name="Banfield J.F."/>
        </authorList>
    </citation>
    <scope>NUCLEOTIDE SEQUENCE [LARGE SCALE GENOMIC DNA]</scope>
</reference>
<dbReference type="Proteomes" id="UP000034290">
    <property type="component" value="Unassembled WGS sequence"/>
</dbReference>
<accession>A0A0G1XVG1</accession>
<protein>
    <submittedName>
        <fullName evidence="1">Uncharacterized protein</fullName>
    </submittedName>
</protein>
<gene>
    <name evidence="1" type="ORF">UY81_C0051G0009</name>
</gene>
<comment type="caution">
    <text evidence="1">The sequence shown here is derived from an EMBL/GenBank/DDBJ whole genome shotgun (WGS) entry which is preliminary data.</text>
</comment>
<organism evidence="1 2">
    <name type="scientific">Candidatus Giovannonibacteria bacterium GW2011_GWA2_53_7</name>
    <dbReference type="NCBI Taxonomy" id="1618650"/>
    <lineage>
        <taxon>Bacteria</taxon>
        <taxon>Candidatus Giovannoniibacteriota</taxon>
    </lineage>
</organism>
<evidence type="ECO:0000313" key="2">
    <source>
        <dbReference type="Proteomes" id="UP000034290"/>
    </source>
</evidence>
<dbReference type="AlphaFoldDB" id="A0A0G1XVG1"/>
<proteinExistence type="predicted"/>
<sequence>MNERLKPPPKEYLGEDYKHAEGITPEFEETVRRGLNTTNEEAVQQAQIHMMGLRGTIDQETFDRLGFIIHGTVEMAQKVDVHDEAKNPYKVGFGAGSNAYKIAEGSPAYGAGGSAYKTDLSYLGKKSIYKK</sequence>
<evidence type="ECO:0000313" key="1">
    <source>
        <dbReference type="EMBL" id="KKW35158.1"/>
    </source>
</evidence>
<dbReference type="EMBL" id="LCRM01000051">
    <property type="protein sequence ID" value="KKW35158.1"/>
    <property type="molecule type" value="Genomic_DNA"/>
</dbReference>
<name>A0A0G1XVG1_9BACT</name>